<sequence length="199" mass="21721">MVKLEQAFCCSLLTPLPDLREKFIDLYLTGSNLIALPLFGETVETTETTPGSPKAESTADATGVTEVVMSSPTPVVKSDLLVRLLFLLVSNSWDEAHFKDGFWLPLFFDVLLCTADFSKPALIVQPNAKLSSPDAWSNRQPDPLVQTRDSRADPQPAPKPESTEAPLTQTPPSDTDFYQLLDQQSSAFAEITSVSDGCL</sequence>
<evidence type="ECO:0000313" key="3">
    <source>
        <dbReference type="Proteomes" id="UP000281553"/>
    </source>
</evidence>
<accession>A0A3P6QY98</accession>
<proteinExistence type="predicted"/>
<evidence type="ECO:0000313" key="2">
    <source>
        <dbReference type="EMBL" id="VDK37554.1"/>
    </source>
</evidence>
<dbReference type="OrthoDB" id="5570127at2759"/>
<feature type="compositionally biased region" description="Polar residues" evidence="1">
    <location>
        <begin position="130"/>
        <end position="140"/>
    </location>
</feature>
<name>A0A3P6QY98_DIBLA</name>
<evidence type="ECO:0000256" key="1">
    <source>
        <dbReference type="SAM" id="MobiDB-lite"/>
    </source>
</evidence>
<gene>
    <name evidence="2" type="ORF">DILT_LOCUS873</name>
</gene>
<feature type="region of interest" description="Disordered" evidence="1">
    <location>
        <begin position="130"/>
        <end position="176"/>
    </location>
</feature>
<dbReference type="AlphaFoldDB" id="A0A3P6QY98"/>
<dbReference type="Proteomes" id="UP000281553">
    <property type="component" value="Unassembled WGS sequence"/>
</dbReference>
<organism evidence="2 3">
    <name type="scientific">Dibothriocephalus latus</name>
    <name type="common">Fish tapeworm</name>
    <name type="synonym">Diphyllobothrium latum</name>
    <dbReference type="NCBI Taxonomy" id="60516"/>
    <lineage>
        <taxon>Eukaryota</taxon>
        <taxon>Metazoa</taxon>
        <taxon>Spiralia</taxon>
        <taxon>Lophotrochozoa</taxon>
        <taxon>Platyhelminthes</taxon>
        <taxon>Cestoda</taxon>
        <taxon>Eucestoda</taxon>
        <taxon>Diphyllobothriidea</taxon>
        <taxon>Diphyllobothriidae</taxon>
        <taxon>Dibothriocephalus</taxon>
    </lineage>
</organism>
<protein>
    <submittedName>
        <fullName evidence="2">Uncharacterized protein</fullName>
    </submittedName>
</protein>
<dbReference type="EMBL" id="UYRU01004517">
    <property type="protein sequence ID" value="VDK37554.1"/>
    <property type="molecule type" value="Genomic_DNA"/>
</dbReference>
<reference evidence="2 3" key="1">
    <citation type="submission" date="2018-11" db="EMBL/GenBank/DDBJ databases">
        <authorList>
            <consortium name="Pathogen Informatics"/>
        </authorList>
    </citation>
    <scope>NUCLEOTIDE SEQUENCE [LARGE SCALE GENOMIC DNA]</scope>
</reference>
<keyword evidence="3" id="KW-1185">Reference proteome</keyword>